<evidence type="ECO:0000313" key="4">
    <source>
        <dbReference type="EnsemblPlants" id="Bo2g012320.1"/>
    </source>
</evidence>
<keyword evidence="5" id="KW-1185">Reference proteome</keyword>
<dbReference type="Proteomes" id="UP000032141">
    <property type="component" value="Chromosome C2"/>
</dbReference>
<dbReference type="OrthoDB" id="1024628at2759"/>
<keyword evidence="1 2" id="KW-0732">Signal</keyword>
<organism evidence="4 5">
    <name type="scientific">Brassica oleracea var. oleracea</name>
    <dbReference type="NCBI Taxonomy" id="109376"/>
    <lineage>
        <taxon>Eukaryota</taxon>
        <taxon>Viridiplantae</taxon>
        <taxon>Streptophyta</taxon>
        <taxon>Embryophyta</taxon>
        <taxon>Tracheophyta</taxon>
        <taxon>Spermatophyta</taxon>
        <taxon>Magnoliopsida</taxon>
        <taxon>eudicotyledons</taxon>
        <taxon>Gunneridae</taxon>
        <taxon>Pentapetalae</taxon>
        <taxon>rosids</taxon>
        <taxon>malvids</taxon>
        <taxon>Brassicales</taxon>
        <taxon>Brassicaceae</taxon>
        <taxon>Brassiceae</taxon>
        <taxon>Brassica</taxon>
    </lineage>
</organism>
<proteinExistence type="predicted"/>
<dbReference type="AlphaFoldDB" id="A0A0D3AJ49"/>
<dbReference type="GO" id="GO:2000008">
    <property type="term" value="P:regulation of protein localization to cell surface"/>
    <property type="evidence" value="ECO:0007669"/>
    <property type="project" value="TreeGrafter"/>
</dbReference>
<dbReference type="GeneID" id="106326968"/>
<dbReference type="KEGG" id="boe:106326968"/>
<reference evidence="4" key="2">
    <citation type="submission" date="2015-03" db="UniProtKB">
        <authorList>
            <consortium name="EnsemblPlants"/>
        </authorList>
    </citation>
    <scope>IDENTIFICATION</scope>
</reference>
<dbReference type="GO" id="GO:0009567">
    <property type="term" value="P:double fertilization forming a zygote and endosperm"/>
    <property type="evidence" value="ECO:0007669"/>
    <property type="project" value="TreeGrafter"/>
</dbReference>
<name>A0A0D3AJ49_BRAOL</name>
<dbReference type="PANTHER" id="PTHR31181">
    <property type="entry name" value="EGG CELL-SECRETED PROTEIN 1.4"/>
    <property type="match status" value="1"/>
</dbReference>
<dbReference type="InterPro" id="IPR008502">
    <property type="entry name" value="Prolamin-like"/>
</dbReference>
<evidence type="ECO:0000259" key="3">
    <source>
        <dbReference type="Pfam" id="PF05617"/>
    </source>
</evidence>
<protein>
    <recommendedName>
        <fullName evidence="3">Prolamin-like domain-containing protein</fullName>
    </recommendedName>
</protein>
<evidence type="ECO:0000256" key="1">
    <source>
        <dbReference type="ARBA" id="ARBA00022729"/>
    </source>
</evidence>
<dbReference type="GO" id="GO:0031982">
    <property type="term" value="C:vesicle"/>
    <property type="evidence" value="ECO:0007669"/>
    <property type="project" value="TreeGrafter"/>
</dbReference>
<dbReference type="GO" id="GO:0080155">
    <property type="term" value="P:regulation of double fertilization forming a zygote and endosperm"/>
    <property type="evidence" value="ECO:0007669"/>
    <property type="project" value="TreeGrafter"/>
</dbReference>
<dbReference type="HOGENOM" id="CLU_178024_0_0_1"/>
<evidence type="ECO:0000256" key="2">
    <source>
        <dbReference type="SAM" id="SignalP"/>
    </source>
</evidence>
<dbReference type="Gramene" id="Bo2g012320.1">
    <property type="protein sequence ID" value="Bo2g012320.1"/>
    <property type="gene ID" value="Bo2g012320"/>
</dbReference>
<evidence type="ECO:0000313" key="5">
    <source>
        <dbReference type="Proteomes" id="UP000032141"/>
    </source>
</evidence>
<dbReference type="OMA" id="CCHVIND"/>
<feature type="signal peptide" evidence="2">
    <location>
        <begin position="1"/>
        <end position="27"/>
    </location>
</feature>
<dbReference type="RefSeq" id="XP_013620401.1">
    <property type="nucleotide sequence ID" value="XM_013764947.1"/>
</dbReference>
<feature type="domain" description="Prolamin-like" evidence="3">
    <location>
        <begin position="35"/>
        <end position="83"/>
    </location>
</feature>
<dbReference type="EnsemblPlants" id="Bo2g012320.1">
    <property type="protein sequence ID" value="Bo2g012320.1"/>
    <property type="gene ID" value="Bo2g012320"/>
</dbReference>
<dbReference type="GO" id="GO:0005576">
    <property type="term" value="C:extracellular region"/>
    <property type="evidence" value="ECO:0007669"/>
    <property type="project" value="TreeGrafter"/>
</dbReference>
<dbReference type="PANTHER" id="PTHR31181:SF64">
    <property type="entry name" value="ECA1 GAMETOGENESIS FAMILY PROTEIN-RELATED"/>
    <property type="match status" value="1"/>
</dbReference>
<feature type="chain" id="PRO_5002272256" description="Prolamin-like domain-containing protein" evidence="2">
    <location>
        <begin position="28"/>
        <end position="103"/>
    </location>
</feature>
<sequence length="103" mass="11172">MERKQIKAMFFILTMIMALVCHHQSEAISFVGRLKCVLDIRSVEGCVDAIKKATKGDSRGLDKQCCDAISGLTNDCLPIIFSGGPAIGLLVKAACTHKFDDVN</sequence>
<dbReference type="Pfam" id="PF05617">
    <property type="entry name" value="Prolamin_like"/>
    <property type="match status" value="1"/>
</dbReference>
<accession>A0A0D3AJ49</accession>
<reference evidence="4 5" key="1">
    <citation type="journal article" date="2014" name="Genome Biol.">
        <title>Transcriptome and methylome profiling reveals relics of genome dominance in the mesopolyploid Brassica oleracea.</title>
        <authorList>
            <person name="Parkin I.A."/>
            <person name="Koh C."/>
            <person name="Tang H."/>
            <person name="Robinson S.J."/>
            <person name="Kagale S."/>
            <person name="Clarke W.E."/>
            <person name="Town C.D."/>
            <person name="Nixon J."/>
            <person name="Krishnakumar V."/>
            <person name="Bidwell S.L."/>
            <person name="Denoeud F."/>
            <person name="Belcram H."/>
            <person name="Links M.G."/>
            <person name="Just J."/>
            <person name="Clarke C."/>
            <person name="Bender T."/>
            <person name="Huebert T."/>
            <person name="Mason A.S."/>
            <person name="Pires J.C."/>
            <person name="Barker G."/>
            <person name="Moore J."/>
            <person name="Walley P.G."/>
            <person name="Manoli S."/>
            <person name="Batley J."/>
            <person name="Edwards D."/>
            <person name="Nelson M.N."/>
            <person name="Wang X."/>
            <person name="Paterson A.H."/>
            <person name="King G."/>
            <person name="Bancroft I."/>
            <person name="Chalhoub B."/>
            <person name="Sharpe A.G."/>
        </authorList>
    </citation>
    <scope>NUCLEOTIDE SEQUENCE</scope>
    <source>
        <strain evidence="4 5">cv. TO1000</strain>
    </source>
</reference>